<proteinExistence type="predicted"/>
<comment type="caution">
    <text evidence="5">The sequence shown here is derived from an EMBL/GenBank/DDBJ whole genome shotgun (WGS) entry which is preliminary data.</text>
</comment>
<keyword evidence="6" id="KW-1185">Reference proteome</keyword>
<dbReference type="InterPro" id="IPR036388">
    <property type="entry name" value="WH-like_DNA-bd_sf"/>
</dbReference>
<dbReference type="InterPro" id="IPR036390">
    <property type="entry name" value="WH_DNA-bd_sf"/>
</dbReference>
<dbReference type="CDD" id="cd07377">
    <property type="entry name" value="WHTH_GntR"/>
    <property type="match status" value="1"/>
</dbReference>
<dbReference type="SMART" id="SM00345">
    <property type="entry name" value="HTH_GNTR"/>
    <property type="match status" value="1"/>
</dbReference>
<dbReference type="SUPFAM" id="SSF46785">
    <property type="entry name" value="Winged helix' DNA-binding domain"/>
    <property type="match status" value="1"/>
</dbReference>
<dbReference type="PANTHER" id="PTHR43537">
    <property type="entry name" value="TRANSCRIPTIONAL REGULATOR, GNTR FAMILY"/>
    <property type="match status" value="1"/>
</dbReference>
<feature type="domain" description="HTH gntR-type" evidence="4">
    <location>
        <begin position="8"/>
        <end position="75"/>
    </location>
</feature>
<evidence type="ECO:0000256" key="1">
    <source>
        <dbReference type="ARBA" id="ARBA00023015"/>
    </source>
</evidence>
<dbReference type="GO" id="GO:0003677">
    <property type="term" value="F:DNA binding"/>
    <property type="evidence" value="ECO:0007669"/>
    <property type="project" value="UniProtKB-KW"/>
</dbReference>
<keyword evidence="3" id="KW-0804">Transcription</keyword>
<dbReference type="PROSITE" id="PS50949">
    <property type="entry name" value="HTH_GNTR"/>
    <property type="match status" value="1"/>
</dbReference>
<dbReference type="OrthoDB" id="9799812at2"/>
<accession>A0A545SY35</accession>
<dbReference type="Proteomes" id="UP000319732">
    <property type="component" value="Unassembled WGS sequence"/>
</dbReference>
<evidence type="ECO:0000256" key="2">
    <source>
        <dbReference type="ARBA" id="ARBA00023125"/>
    </source>
</evidence>
<reference evidence="5 6" key="1">
    <citation type="submission" date="2019-06" db="EMBL/GenBank/DDBJ databases">
        <title>Whole genome sequence for Cellvibrionaceae sp. R142.</title>
        <authorList>
            <person name="Wang G."/>
        </authorList>
    </citation>
    <scope>NUCLEOTIDE SEQUENCE [LARGE SCALE GENOMIC DNA]</scope>
    <source>
        <strain evidence="5 6">R142</strain>
    </source>
</reference>
<keyword evidence="2" id="KW-0238">DNA-binding</keyword>
<evidence type="ECO:0000313" key="6">
    <source>
        <dbReference type="Proteomes" id="UP000319732"/>
    </source>
</evidence>
<sequence>MMKKLDNENIIKRVYTSIKERVITCSFPPGDRLNIEQLAELLRVSPTPVRESLNRLVAEELILMVPRMGFFMKSLVESEIRDLYEVNQILLDWSVCAVRKGHLKGGDVGFPEMSLIMEKLVEPQRLSAHCVVRYTGELFSHLASHSGNSEVDLRVRNINDRLHYVRLCECEMMDNPAEVIAPLYQMYDGVCYEDLRHGLRSYHEDRLSLLRSVLKARRYSPQVVGEEFGV</sequence>
<evidence type="ECO:0000259" key="4">
    <source>
        <dbReference type="PROSITE" id="PS50949"/>
    </source>
</evidence>
<dbReference type="AlphaFoldDB" id="A0A545SY35"/>
<evidence type="ECO:0000313" key="5">
    <source>
        <dbReference type="EMBL" id="TQV69872.1"/>
    </source>
</evidence>
<dbReference type="Pfam" id="PF00392">
    <property type="entry name" value="GntR"/>
    <property type="match status" value="1"/>
</dbReference>
<organism evidence="5 6">
    <name type="scientific">Exilibacterium tricleocarpae</name>
    <dbReference type="NCBI Taxonomy" id="2591008"/>
    <lineage>
        <taxon>Bacteria</taxon>
        <taxon>Pseudomonadati</taxon>
        <taxon>Pseudomonadota</taxon>
        <taxon>Gammaproteobacteria</taxon>
        <taxon>Cellvibrionales</taxon>
        <taxon>Cellvibrionaceae</taxon>
        <taxon>Exilibacterium</taxon>
    </lineage>
</organism>
<keyword evidence="1" id="KW-0805">Transcription regulation</keyword>
<protein>
    <submittedName>
        <fullName evidence="5">GntR family transcriptional regulator</fullName>
    </submittedName>
</protein>
<dbReference type="EMBL" id="VHSG01000026">
    <property type="protein sequence ID" value="TQV69872.1"/>
    <property type="molecule type" value="Genomic_DNA"/>
</dbReference>
<dbReference type="GO" id="GO:0003700">
    <property type="term" value="F:DNA-binding transcription factor activity"/>
    <property type="evidence" value="ECO:0007669"/>
    <property type="project" value="InterPro"/>
</dbReference>
<evidence type="ECO:0000256" key="3">
    <source>
        <dbReference type="ARBA" id="ARBA00023163"/>
    </source>
</evidence>
<dbReference type="PANTHER" id="PTHR43537:SF5">
    <property type="entry name" value="UXU OPERON TRANSCRIPTIONAL REGULATOR"/>
    <property type="match status" value="1"/>
</dbReference>
<name>A0A545SY35_9GAMM</name>
<gene>
    <name evidence="5" type="ORF">FKG94_22225</name>
</gene>
<dbReference type="InterPro" id="IPR000524">
    <property type="entry name" value="Tscrpt_reg_HTH_GntR"/>
</dbReference>
<dbReference type="Gene3D" id="1.10.10.10">
    <property type="entry name" value="Winged helix-like DNA-binding domain superfamily/Winged helix DNA-binding domain"/>
    <property type="match status" value="1"/>
</dbReference>
<dbReference type="RefSeq" id="WP_142929150.1">
    <property type="nucleotide sequence ID" value="NZ_ML660104.1"/>
</dbReference>